<dbReference type="AlphaFoldDB" id="A0A9D4ATA2"/>
<reference evidence="1" key="1">
    <citation type="submission" date="2021-09" db="EMBL/GenBank/DDBJ databases">
        <title>The genome of Mauremys mutica provides insights into the evolution of semi-aquatic lifestyle.</title>
        <authorList>
            <person name="Gong S."/>
            <person name="Gao Y."/>
        </authorList>
    </citation>
    <scope>NUCLEOTIDE SEQUENCE</scope>
    <source>
        <strain evidence="1">MM-2020</strain>
        <tissue evidence="1">Muscle</tissue>
    </source>
</reference>
<evidence type="ECO:0000313" key="2">
    <source>
        <dbReference type="Proteomes" id="UP000827986"/>
    </source>
</evidence>
<dbReference type="Proteomes" id="UP000827986">
    <property type="component" value="Unassembled WGS sequence"/>
</dbReference>
<sequence length="128" mass="13577">MSTDWTMRLSVSVASGTECIPEDGMFGMCSISFSSFPSPPPAIAGCCCAHAPLPQALFHALAPQACPAPCLLTTTPPDHGILGSRPHHPPIRPALAKGTEHVKCKQEWSQWVFATGNPHAEESNCPIC</sequence>
<evidence type="ECO:0000313" key="1">
    <source>
        <dbReference type="EMBL" id="KAH1169649.1"/>
    </source>
</evidence>
<proteinExistence type="predicted"/>
<name>A0A9D4ATA2_9SAUR</name>
<protein>
    <submittedName>
        <fullName evidence="1">Uncharacterized protein</fullName>
    </submittedName>
</protein>
<organism evidence="1 2">
    <name type="scientific">Mauremys mutica</name>
    <name type="common">yellowpond turtle</name>
    <dbReference type="NCBI Taxonomy" id="74926"/>
    <lineage>
        <taxon>Eukaryota</taxon>
        <taxon>Metazoa</taxon>
        <taxon>Chordata</taxon>
        <taxon>Craniata</taxon>
        <taxon>Vertebrata</taxon>
        <taxon>Euteleostomi</taxon>
        <taxon>Archelosauria</taxon>
        <taxon>Testudinata</taxon>
        <taxon>Testudines</taxon>
        <taxon>Cryptodira</taxon>
        <taxon>Durocryptodira</taxon>
        <taxon>Testudinoidea</taxon>
        <taxon>Geoemydidae</taxon>
        <taxon>Geoemydinae</taxon>
        <taxon>Mauremys</taxon>
    </lineage>
</organism>
<dbReference type="EMBL" id="JAHDVG010000484">
    <property type="protein sequence ID" value="KAH1169649.1"/>
    <property type="molecule type" value="Genomic_DNA"/>
</dbReference>
<keyword evidence="2" id="KW-1185">Reference proteome</keyword>
<comment type="caution">
    <text evidence="1">The sequence shown here is derived from an EMBL/GenBank/DDBJ whole genome shotgun (WGS) entry which is preliminary data.</text>
</comment>
<gene>
    <name evidence="1" type="ORF">KIL84_000634</name>
</gene>
<accession>A0A9D4ATA2</accession>